<sequence>MLDSGICSAVILFFVYFEQKSSRIFNVDRNNDSSFLRFLTTDTWSS</sequence>
<reference evidence="1 2" key="1">
    <citation type="submission" date="2020-08" db="EMBL/GenBank/DDBJ databases">
        <authorList>
            <person name="Koutsovoulos G."/>
            <person name="Danchin GJ E."/>
        </authorList>
    </citation>
    <scope>NUCLEOTIDE SEQUENCE [LARGE SCALE GENOMIC DNA]</scope>
</reference>
<dbReference type="EMBL" id="CAJEWN010000183">
    <property type="protein sequence ID" value="CAD2171390.1"/>
    <property type="molecule type" value="Genomic_DNA"/>
</dbReference>
<evidence type="ECO:0000313" key="2">
    <source>
        <dbReference type="Proteomes" id="UP000580250"/>
    </source>
</evidence>
<dbReference type="AlphaFoldDB" id="A0A6V7V8X4"/>
<evidence type="ECO:0000313" key="1">
    <source>
        <dbReference type="EMBL" id="CAD2171390.1"/>
    </source>
</evidence>
<organism evidence="1 2">
    <name type="scientific">Meloidogyne enterolobii</name>
    <name type="common">Root-knot nematode worm</name>
    <name type="synonym">Meloidogyne mayaguensis</name>
    <dbReference type="NCBI Taxonomy" id="390850"/>
    <lineage>
        <taxon>Eukaryota</taxon>
        <taxon>Metazoa</taxon>
        <taxon>Ecdysozoa</taxon>
        <taxon>Nematoda</taxon>
        <taxon>Chromadorea</taxon>
        <taxon>Rhabditida</taxon>
        <taxon>Tylenchina</taxon>
        <taxon>Tylenchomorpha</taxon>
        <taxon>Tylenchoidea</taxon>
        <taxon>Meloidogynidae</taxon>
        <taxon>Meloidogyninae</taxon>
        <taxon>Meloidogyne</taxon>
    </lineage>
</organism>
<name>A0A6V7V8X4_MELEN</name>
<gene>
    <name evidence="1" type="ORF">MENT_LOCUS22872</name>
</gene>
<accession>A0A6V7V8X4</accession>
<protein>
    <submittedName>
        <fullName evidence="1">Uncharacterized protein</fullName>
    </submittedName>
</protein>
<proteinExistence type="predicted"/>
<dbReference type="Proteomes" id="UP000580250">
    <property type="component" value="Unassembled WGS sequence"/>
</dbReference>
<comment type="caution">
    <text evidence="1">The sequence shown here is derived from an EMBL/GenBank/DDBJ whole genome shotgun (WGS) entry which is preliminary data.</text>
</comment>